<feature type="transmembrane region" description="Helical" evidence="1">
    <location>
        <begin position="5"/>
        <end position="24"/>
    </location>
</feature>
<protein>
    <recommendedName>
        <fullName evidence="4">DUF4229 domain-containing protein</fullName>
    </recommendedName>
</protein>
<name>A0ABV2QPU8_9MICO</name>
<dbReference type="EMBL" id="JBEPSJ010000003">
    <property type="protein sequence ID" value="MET4583082.1"/>
    <property type="molecule type" value="Genomic_DNA"/>
</dbReference>
<keyword evidence="1" id="KW-0812">Transmembrane</keyword>
<keyword evidence="3" id="KW-1185">Reference proteome</keyword>
<sequence length="94" mass="10258">MKPWLLYSVIRLSIFVAVLVVLLVAQVPGWLAAIVAALFGFAVSYLFLGKLRAPVVQGVADRRSGKTRAATDDEDIEDALERNDFLEGDGPAKR</sequence>
<dbReference type="InterPro" id="IPR025323">
    <property type="entry name" value="DUF4229"/>
</dbReference>
<reference evidence="2 3" key="1">
    <citation type="submission" date="2024-06" db="EMBL/GenBank/DDBJ databases">
        <title>Sorghum-associated microbial communities from plants grown in Nebraska, USA.</title>
        <authorList>
            <person name="Schachtman D."/>
        </authorList>
    </citation>
    <scope>NUCLEOTIDE SEQUENCE [LARGE SCALE GENOMIC DNA]</scope>
    <source>
        <strain evidence="2 3">2857</strain>
    </source>
</reference>
<gene>
    <name evidence="2" type="ORF">ABIE21_002601</name>
</gene>
<proteinExistence type="predicted"/>
<keyword evidence="1" id="KW-0472">Membrane</keyword>
<comment type="caution">
    <text evidence="2">The sequence shown here is derived from an EMBL/GenBank/DDBJ whole genome shotgun (WGS) entry which is preliminary data.</text>
</comment>
<keyword evidence="1" id="KW-1133">Transmembrane helix</keyword>
<dbReference type="RefSeq" id="WP_354025255.1">
    <property type="nucleotide sequence ID" value="NZ_JBEPSJ010000003.1"/>
</dbReference>
<evidence type="ECO:0008006" key="4">
    <source>
        <dbReference type="Google" id="ProtNLM"/>
    </source>
</evidence>
<feature type="transmembrane region" description="Helical" evidence="1">
    <location>
        <begin position="30"/>
        <end position="48"/>
    </location>
</feature>
<evidence type="ECO:0000256" key="1">
    <source>
        <dbReference type="SAM" id="Phobius"/>
    </source>
</evidence>
<accession>A0ABV2QPU8</accession>
<evidence type="ECO:0000313" key="2">
    <source>
        <dbReference type="EMBL" id="MET4583082.1"/>
    </source>
</evidence>
<evidence type="ECO:0000313" key="3">
    <source>
        <dbReference type="Proteomes" id="UP001549257"/>
    </source>
</evidence>
<dbReference type="Pfam" id="PF14012">
    <property type="entry name" value="DUF4229"/>
    <property type="match status" value="1"/>
</dbReference>
<dbReference type="Proteomes" id="UP001549257">
    <property type="component" value="Unassembled WGS sequence"/>
</dbReference>
<organism evidence="2 3">
    <name type="scientific">Conyzicola nivalis</name>
    <dbReference type="NCBI Taxonomy" id="1477021"/>
    <lineage>
        <taxon>Bacteria</taxon>
        <taxon>Bacillati</taxon>
        <taxon>Actinomycetota</taxon>
        <taxon>Actinomycetes</taxon>
        <taxon>Micrococcales</taxon>
        <taxon>Microbacteriaceae</taxon>
        <taxon>Conyzicola</taxon>
    </lineage>
</organism>